<name>A0ACC2MHJ9_PERAE</name>
<sequence>MDVLHKIGADDGVPQIPSSLSFEGKDFLGRCFERDPSKRRTAEMLLKHPFVSEKMQAFSCSCILSPVKLLSQKKEDEILMFDSSSFFQLPENFIPITACSCSSSEASQSELGGGFTKAWQ</sequence>
<accession>A0ACC2MHJ9</accession>
<gene>
    <name evidence="1" type="ORF">MRB53_006854</name>
</gene>
<evidence type="ECO:0000313" key="1">
    <source>
        <dbReference type="EMBL" id="KAJ8645106.1"/>
    </source>
</evidence>
<keyword evidence="2" id="KW-1185">Reference proteome</keyword>
<evidence type="ECO:0000313" key="2">
    <source>
        <dbReference type="Proteomes" id="UP001234297"/>
    </source>
</evidence>
<dbReference type="EMBL" id="CM056810">
    <property type="protein sequence ID" value="KAJ8645106.1"/>
    <property type="molecule type" value="Genomic_DNA"/>
</dbReference>
<organism evidence="1 2">
    <name type="scientific">Persea americana</name>
    <name type="common">Avocado</name>
    <dbReference type="NCBI Taxonomy" id="3435"/>
    <lineage>
        <taxon>Eukaryota</taxon>
        <taxon>Viridiplantae</taxon>
        <taxon>Streptophyta</taxon>
        <taxon>Embryophyta</taxon>
        <taxon>Tracheophyta</taxon>
        <taxon>Spermatophyta</taxon>
        <taxon>Magnoliopsida</taxon>
        <taxon>Magnoliidae</taxon>
        <taxon>Laurales</taxon>
        <taxon>Lauraceae</taxon>
        <taxon>Persea</taxon>
    </lineage>
</organism>
<proteinExistence type="predicted"/>
<dbReference type="Proteomes" id="UP001234297">
    <property type="component" value="Chromosome 2"/>
</dbReference>
<comment type="caution">
    <text evidence="1">The sequence shown here is derived from an EMBL/GenBank/DDBJ whole genome shotgun (WGS) entry which is preliminary data.</text>
</comment>
<reference evidence="1 2" key="1">
    <citation type="journal article" date="2022" name="Hortic Res">
        <title>A haplotype resolved chromosomal level avocado genome allows analysis of novel avocado genes.</title>
        <authorList>
            <person name="Nath O."/>
            <person name="Fletcher S.J."/>
            <person name="Hayward A."/>
            <person name="Shaw L.M."/>
            <person name="Masouleh A.K."/>
            <person name="Furtado A."/>
            <person name="Henry R.J."/>
            <person name="Mitter N."/>
        </authorList>
    </citation>
    <scope>NUCLEOTIDE SEQUENCE [LARGE SCALE GENOMIC DNA]</scope>
    <source>
        <strain evidence="2">cv. Hass</strain>
    </source>
</reference>
<protein>
    <submittedName>
        <fullName evidence="1">Uncharacterized protein</fullName>
    </submittedName>
</protein>